<keyword evidence="4 5" id="KW-0378">Hydrolase</keyword>
<organism evidence="6 7">
    <name type="scientific">Armadillidium nasatum</name>
    <dbReference type="NCBI Taxonomy" id="96803"/>
    <lineage>
        <taxon>Eukaryota</taxon>
        <taxon>Metazoa</taxon>
        <taxon>Ecdysozoa</taxon>
        <taxon>Arthropoda</taxon>
        <taxon>Crustacea</taxon>
        <taxon>Multicrustacea</taxon>
        <taxon>Malacostraca</taxon>
        <taxon>Eumalacostraca</taxon>
        <taxon>Peracarida</taxon>
        <taxon>Isopoda</taxon>
        <taxon>Oniscidea</taxon>
        <taxon>Crinocheta</taxon>
        <taxon>Armadillidiidae</taxon>
        <taxon>Armadillidium</taxon>
    </lineage>
</organism>
<dbReference type="GO" id="GO:0006508">
    <property type="term" value="P:proteolysis"/>
    <property type="evidence" value="ECO:0007669"/>
    <property type="project" value="UniProtKB-KW"/>
</dbReference>
<dbReference type="InterPro" id="IPR033124">
    <property type="entry name" value="Ser_caboxypep_his_AS"/>
</dbReference>
<keyword evidence="2 5" id="KW-0121">Carboxypeptidase</keyword>
<dbReference type="OrthoDB" id="1022205at2759"/>
<dbReference type="GO" id="GO:0004185">
    <property type="term" value="F:serine-type carboxypeptidase activity"/>
    <property type="evidence" value="ECO:0007669"/>
    <property type="project" value="UniProtKB-UniRule"/>
</dbReference>
<comment type="similarity">
    <text evidence="1 5">Belongs to the peptidase S10 family.</text>
</comment>
<feature type="chain" id="PRO_5024501190" description="Carboxypeptidase" evidence="5">
    <location>
        <begin position="22"/>
        <end position="480"/>
    </location>
</feature>
<dbReference type="Proteomes" id="UP000326759">
    <property type="component" value="Unassembled WGS sequence"/>
</dbReference>
<accession>A0A5N5T834</accession>
<evidence type="ECO:0000256" key="3">
    <source>
        <dbReference type="ARBA" id="ARBA00022670"/>
    </source>
</evidence>
<name>A0A5N5T834_9CRUS</name>
<evidence type="ECO:0000256" key="5">
    <source>
        <dbReference type="RuleBase" id="RU361156"/>
    </source>
</evidence>
<feature type="signal peptide" evidence="5">
    <location>
        <begin position="1"/>
        <end position="21"/>
    </location>
</feature>
<evidence type="ECO:0000313" key="7">
    <source>
        <dbReference type="Proteomes" id="UP000326759"/>
    </source>
</evidence>
<dbReference type="PANTHER" id="PTHR11802">
    <property type="entry name" value="SERINE PROTEASE FAMILY S10 SERINE CARBOXYPEPTIDASE"/>
    <property type="match status" value="1"/>
</dbReference>
<dbReference type="PRINTS" id="PR00724">
    <property type="entry name" value="CRBOXYPTASEC"/>
</dbReference>
<evidence type="ECO:0000256" key="2">
    <source>
        <dbReference type="ARBA" id="ARBA00022645"/>
    </source>
</evidence>
<evidence type="ECO:0000256" key="4">
    <source>
        <dbReference type="ARBA" id="ARBA00022801"/>
    </source>
</evidence>
<dbReference type="FunFam" id="3.40.50.1820:FF:000335">
    <property type="entry name" value="Carboxypeptidase"/>
    <property type="match status" value="1"/>
</dbReference>
<dbReference type="GO" id="GO:1904715">
    <property type="term" value="P:negative regulation of chaperone-mediated autophagy"/>
    <property type="evidence" value="ECO:0007669"/>
    <property type="project" value="UniProtKB-ARBA"/>
</dbReference>
<sequence>MKKSYVEFLFSLFVIFKCVFSAPEEDLITYLPGLNHVLTFKHYSGYLNGSSGHHLHYWFVESSSEPSTDPVILWLNGGPGCSSLDGLFNELGPYHISEDGTTLYMNKFSWNTIANVLFLESPVCVGFSYKDGDDCTISDDETADSNYLALKDFFDKVLYSNKLLAICFPEYRKNKFFVTGESYAGYYVPMLTHKVLEGIREYPINLKGFAVGNGLSSTEANDNSIVFFAYYHGLIGHTLWRNLVKYCCKSGIENEEKCSFASSVWANCDTYASEAMDIIFNEGLNMYNLYAECLHPNTNDTFASRYYYDKNNLFVKKRQSMLQESKFTNLLTALKLDPPCTDATNMRTYLNNKEVQEAIHVKPTTWDICTDEVNFNYKTQYKSMRKFYEYLIPRVKGLIYNGDVDMACNFLGDEWFAESLNLKLVKERRMWHYDDQVAGFVKQFENLDVVTVRGSGHMVPQDKPGPALKMITSFIKGSAY</sequence>
<dbReference type="SUPFAM" id="SSF53474">
    <property type="entry name" value="alpha/beta-Hydrolases"/>
    <property type="match status" value="1"/>
</dbReference>
<dbReference type="Pfam" id="PF00450">
    <property type="entry name" value="Peptidase_S10"/>
    <property type="match status" value="1"/>
</dbReference>
<proteinExistence type="inferred from homology"/>
<dbReference type="PROSITE" id="PS00131">
    <property type="entry name" value="CARBOXYPEPT_SER_SER"/>
    <property type="match status" value="1"/>
</dbReference>
<dbReference type="EMBL" id="SEYY01006663">
    <property type="protein sequence ID" value="KAB7502813.1"/>
    <property type="molecule type" value="Genomic_DNA"/>
</dbReference>
<keyword evidence="3 5" id="KW-0645">Protease</keyword>
<evidence type="ECO:0000313" key="6">
    <source>
        <dbReference type="EMBL" id="KAB7502813.1"/>
    </source>
</evidence>
<dbReference type="InterPro" id="IPR018202">
    <property type="entry name" value="Ser_caboxypep_ser_AS"/>
</dbReference>
<keyword evidence="5" id="KW-0732">Signal</keyword>
<evidence type="ECO:0000256" key="1">
    <source>
        <dbReference type="ARBA" id="ARBA00009431"/>
    </source>
</evidence>
<dbReference type="InterPro" id="IPR029058">
    <property type="entry name" value="AB_hydrolase_fold"/>
</dbReference>
<dbReference type="EC" id="3.4.16.-" evidence="5"/>
<dbReference type="PANTHER" id="PTHR11802:SF201">
    <property type="entry name" value="CARBOXYPEPTIDASE"/>
    <property type="match status" value="1"/>
</dbReference>
<comment type="caution">
    <text evidence="6">The sequence shown here is derived from an EMBL/GenBank/DDBJ whole genome shotgun (WGS) entry which is preliminary data.</text>
</comment>
<reference evidence="6 7" key="1">
    <citation type="journal article" date="2019" name="PLoS Biol.">
        <title>Sex chromosomes control vertical transmission of feminizing Wolbachia symbionts in an isopod.</title>
        <authorList>
            <person name="Becking T."/>
            <person name="Chebbi M.A."/>
            <person name="Giraud I."/>
            <person name="Moumen B."/>
            <person name="Laverre T."/>
            <person name="Caubet Y."/>
            <person name="Peccoud J."/>
            <person name="Gilbert C."/>
            <person name="Cordaux R."/>
        </authorList>
    </citation>
    <scope>NUCLEOTIDE SEQUENCE [LARGE SCALE GENOMIC DNA]</scope>
    <source>
        <strain evidence="6">ANa2</strain>
        <tissue evidence="6">Whole body excluding digestive tract and cuticle</tissue>
    </source>
</reference>
<dbReference type="PROSITE" id="PS00560">
    <property type="entry name" value="CARBOXYPEPT_SER_HIS"/>
    <property type="match status" value="1"/>
</dbReference>
<dbReference type="InterPro" id="IPR001563">
    <property type="entry name" value="Peptidase_S10"/>
</dbReference>
<dbReference type="Gene3D" id="3.40.50.1820">
    <property type="entry name" value="alpha/beta hydrolase"/>
    <property type="match status" value="1"/>
</dbReference>
<protein>
    <recommendedName>
        <fullName evidence="5">Carboxypeptidase</fullName>
        <ecNumber evidence="5">3.4.16.-</ecNumber>
    </recommendedName>
</protein>
<dbReference type="GO" id="GO:0031647">
    <property type="term" value="P:regulation of protein stability"/>
    <property type="evidence" value="ECO:0007669"/>
    <property type="project" value="UniProtKB-ARBA"/>
</dbReference>
<keyword evidence="7" id="KW-1185">Reference proteome</keyword>
<gene>
    <name evidence="6" type="primary">CTSA_1</name>
    <name evidence="6" type="ORF">Anas_09793</name>
</gene>
<dbReference type="AlphaFoldDB" id="A0A5N5T834"/>